<dbReference type="EMBL" id="UFSM01000001">
    <property type="protein sequence ID" value="SUU90979.1"/>
    <property type="molecule type" value="Genomic_DNA"/>
</dbReference>
<gene>
    <name evidence="2" type="ORF">NCTC10684_04239</name>
</gene>
<dbReference type="EC" id="3.4.16.4" evidence="2"/>
<evidence type="ECO:0000313" key="3">
    <source>
        <dbReference type="Proteomes" id="UP000254701"/>
    </source>
</evidence>
<name>A0A380WPT2_AMIAI</name>
<dbReference type="InterPro" id="IPR050789">
    <property type="entry name" value="Diverse_Enzym_Activities"/>
</dbReference>
<dbReference type="Gene3D" id="3.40.710.10">
    <property type="entry name" value="DD-peptidase/beta-lactamase superfamily"/>
    <property type="match status" value="1"/>
</dbReference>
<sequence>MNRKELVELVQQQQIPLALYATGMGVERPWATASGMADEQAGRPMSVDTPLRVASNTKTFVAATILRFWERGLIDLDGPIAQQIDPLFNALLAAAGYRTDRITVRHLLNHSGGLVDHTDDPEFFATVIREPQRLWTREEQVRLGAKFSAPLSEPGTRFSYSDTGYILLGDIVERISGTTLAAAVRREMKFDRLGLTSSWWEISEPQPPHSQPRARQFFGDVDATGISASMDLYGGGGLVMSVRDLATFFAALFEGHVFDSPDTLREMQGRHEGAHGYRLGMAVETVGGAEVYSHLGFWGTAAYYAPAQGIAVAGFAIRREARDTLVSVIRQLLAAEGWHG</sequence>
<keyword evidence="2" id="KW-0121">Carboxypeptidase</keyword>
<reference evidence="2 3" key="1">
    <citation type="submission" date="2018-06" db="EMBL/GenBank/DDBJ databases">
        <authorList>
            <consortium name="Pathogen Informatics"/>
            <person name="Doyle S."/>
        </authorList>
    </citation>
    <scope>NUCLEOTIDE SEQUENCE [LARGE SCALE GENOMIC DNA]</scope>
    <source>
        <strain evidence="2 3">NCTC10684</strain>
    </source>
</reference>
<organism evidence="2 3">
    <name type="scientific">Aminobacter aminovorans</name>
    <name type="common">Chelatobacter heintzii</name>
    <dbReference type="NCBI Taxonomy" id="83263"/>
    <lineage>
        <taxon>Bacteria</taxon>
        <taxon>Pseudomonadati</taxon>
        <taxon>Pseudomonadota</taxon>
        <taxon>Alphaproteobacteria</taxon>
        <taxon>Hyphomicrobiales</taxon>
        <taxon>Phyllobacteriaceae</taxon>
        <taxon>Aminobacter</taxon>
    </lineage>
</organism>
<dbReference type="Pfam" id="PF00144">
    <property type="entry name" value="Beta-lactamase"/>
    <property type="match status" value="1"/>
</dbReference>
<proteinExistence type="predicted"/>
<keyword evidence="2" id="KW-0645">Protease</keyword>
<evidence type="ECO:0000259" key="1">
    <source>
        <dbReference type="Pfam" id="PF00144"/>
    </source>
</evidence>
<accession>A0A380WPT2</accession>
<dbReference type="AlphaFoldDB" id="A0A380WPT2"/>
<dbReference type="PANTHER" id="PTHR43283:SF18">
    <property type="match status" value="1"/>
</dbReference>
<dbReference type="InterPro" id="IPR012338">
    <property type="entry name" value="Beta-lactam/transpept-like"/>
</dbReference>
<dbReference type="PANTHER" id="PTHR43283">
    <property type="entry name" value="BETA-LACTAMASE-RELATED"/>
    <property type="match status" value="1"/>
</dbReference>
<evidence type="ECO:0000313" key="2">
    <source>
        <dbReference type="EMBL" id="SUU90979.1"/>
    </source>
</evidence>
<dbReference type="SUPFAM" id="SSF56601">
    <property type="entry name" value="beta-lactamase/transpeptidase-like"/>
    <property type="match status" value="1"/>
</dbReference>
<protein>
    <submittedName>
        <fullName evidence="2">D-alanyl-D-alanine carboxypeptidase</fullName>
        <ecNumber evidence="2">3.4.16.4</ecNumber>
    </submittedName>
</protein>
<dbReference type="RefSeq" id="WP_207904321.1">
    <property type="nucleotide sequence ID" value="NZ_BAAAVY010000037.1"/>
</dbReference>
<dbReference type="InterPro" id="IPR001466">
    <property type="entry name" value="Beta-lactam-related"/>
</dbReference>
<dbReference type="GO" id="GO:0009002">
    <property type="term" value="F:serine-type D-Ala-D-Ala carboxypeptidase activity"/>
    <property type="evidence" value="ECO:0007669"/>
    <property type="project" value="UniProtKB-EC"/>
</dbReference>
<feature type="domain" description="Beta-lactamase-related" evidence="1">
    <location>
        <begin position="10"/>
        <end position="316"/>
    </location>
</feature>
<dbReference type="Proteomes" id="UP000254701">
    <property type="component" value="Unassembled WGS sequence"/>
</dbReference>
<keyword evidence="2" id="KW-0378">Hydrolase</keyword>